<evidence type="ECO:0000256" key="1">
    <source>
        <dbReference type="ARBA" id="ARBA00001974"/>
    </source>
</evidence>
<dbReference type="InterPro" id="IPR008333">
    <property type="entry name" value="Cbr1-like_FAD-bd_dom"/>
</dbReference>
<keyword evidence="6" id="KW-0560">Oxidoreductase</keyword>
<comment type="caution">
    <text evidence="11">The sequence shown here is derived from an EMBL/GenBank/DDBJ whole genome shotgun (WGS) entry which is preliminary data.</text>
</comment>
<organism evidence="11 12">
    <name type="scientific">Streptomyces montanisoli</name>
    <dbReference type="NCBI Taxonomy" id="2798581"/>
    <lineage>
        <taxon>Bacteria</taxon>
        <taxon>Bacillati</taxon>
        <taxon>Actinomycetota</taxon>
        <taxon>Actinomycetes</taxon>
        <taxon>Kitasatosporales</taxon>
        <taxon>Streptomycetaceae</taxon>
        <taxon>Streptomyces</taxon>
    </lineage>
</organism>
<keyword evidence="4" id="KW-0479">Metal-binding</keyword>
<dbReference type="PANTHER" id="PTHR47354:SF8">
    <property type="entry name" value="1,2-PHENYLACETYL-COA EPOXIDASE, SUBUNIT E"/>
    <property type="match status" value="1"/>
</dbReference>
<dbReference type="PROSITE" id="PS00197">
    <property type="entry name" value="2FE2S_FER_1"/>
    <property type="match status" value="1"/>
</dbReference>
<dbReference type="SUPFAM" id="SSF54292">
    <property type="entry name" value="2Fe-2S ferredoxin-like"/>
    <property type="match status" value="1"/>
</dbReference>
<dbReference type="PROSITE" id="PS51085">
    <property type="entry name" value="2FE2S_FER_2"/>
    <property type="match status" value="1"/>
</dbReference>
<dbReference type="InterPro" id="IPR006058">
    <property type="entry name" value="2Fe2S_fd_BS"/>
</dbReference>
<dbReference type="InterPro" id="IPR001041">
    <property type="entry name" value="2Fe-2S_ferredoxin-type"/>
</dbReference>
<keyword evidence="12" id="KW-1185">Reference proteome</keyword>
<protein>
    <submittedName>
        <fullName evidence="11">2Fe-2S iron-sulfur cluster binding domain-containing protein</fullName>
    </submittedName>
</protein>
<dbReference type="SUPFAM" id="SSF63380">
    <property type="entry name" value="Riboflavin synthase domain-like"/>
    <property type="match status" value="1"/>
</dbReference>
<reference evidence="11" key="1">
    <citation type="submission" date="2021-03" db="EMBL/GenBank/DDBJ databases">
        <title>Whole genome sequence of Streptomyces bomunensis MMS17-BM035.</title>
        <authorList>
            <person name="Lee J.H."/>
        </authorList>
    </citation>
    <scope>NUCLEOTIDE SEQUENCE</scope>
    <source>
        <strain evidence="11">MMS17-BM035</strain>
    </source>
</reference>
<dbReference type="CDD" id="cd00207">
    <property type="entry name" value="fer2"/>
    <property type="match status" value="1"/>
</dbReference>
<evidence type="ECO:0000256" key="8">
    <source>
        <dbReference type="ARBA" id="ARBA00023014"/>
    </source>
</evidence>
<evidence type="ECO:0000256" key="5">
    <source>
        <dbReference type="ARBA" id="ARBA00022827"/>
    </source>
</evidence>
<dbReference type="Pfam" id="PF00175">
    <property type="entry name" value="NAD_binding_1"/>
    <property type="match status" value="1"/>
</dbReference>
<dbReference type="InterPro" id="IPR050415">
    <property type="entry name" value="MRET"/>
</dbReference>
<dbReference type="InterPro" id="IPR001433">
    <property type="entry name" value="OxRdtase_FAD/NAD-bd"/>
</dbReference>
<gene>
    <name evidence="11" type="ORF">JFN87_08780</name>
</gene>
<evidence type="ECO:0000259" key="10">
    <source>
        <dbReference type="PROSITE" id="PS51384"/>
    </source>
</evidence>
<dbReference type="CDD" id="cd06214">
    <property type="entry name" value="PA_degradation_oxidoreductase_like"/>
    <property type="match status" value="1"/>
</dbReference>
<dbReference type="PRINTS" id="PR00409">
    <property type="entry name" value="PHDIOXRDTASE"/>
</dbReference>
<dbReference type="PANTHER" id="PTHR47354">
    <property type="entry name" value="NADH OXIDOREDUCTASE HCR"/>
    <property type="match status" value="1"/>
</dbReference>
<dbReference type="InterPro" id="IPR039261">
    <property type="entry name" value="FNR_nucleotide-bd"/>
</dbReference>
<evidence type="ECO:0000256" key="3">
    <source>
        <dbReference type="ARBA" id="ARBA00022714"/>
    </source>
</evidence>
<dbReference type="Gene3D" id="2.40.30.10">
    <property type="entry name" value="Translation factors"/>
    <property type="match status" value="1"/>
</dbReference>
<dbReference type="GO" id="GO:0051537">
    <property type="term" value="F:2 iron, 2 sulfur cluster binding"/>
    <property type="evidence" value="ECO:0007669"/>
    <property type="project" value="UniProtKB-KW"/>
</dbReference>
<keyword evidence="5" id="KW-0274">FAD</keyword>
<evidence type="ECO:0000313" key="12">
    <source>
        <dbReference type="Proteomes" id="UP000670475"/>
    </source>
</evidence>
<comment type="cofactor">
    <cofactor evidence="1">
        <name>FAD</name>
        <dbReference type="ChEBI" id="CHEBI:57692"/>
    </cofactor>
</comment>
<evidence type="ECO:0000256" key="6">
    <source>
        <dbReference type="ARBA" id="ARBA00023002"/>
    </source>
</evidence>
<dbReference type="RefSeq" id="WP_209339360.1">
    <property type="nucleotide sequence ID" value="NZ_JAGIQL010000024.1"/>
</dbReference>
<evidence type="ECO:0000256" key="2">
    <source>
        <dbReference type="ARBA" id="ARBA00022630"/>
    </source>
</evidence>
<dbReference type="Gene3D" id="3.10.20.30">
    <property type="match status" value="1"/>
</dbReference>
<keyword evidence="2" id="KW-0285">Flavoprotein</keyword>
<feature type="domain" description="2Fe-2S ferredoxin-type" evidence="9">
    <location>
        <begin position="260"/>
        <end position="349"/>
    </location>
</feature>
<dbReference type="InterPro" id="IPR017927">
    <property type="entry name" value="FAD-bd_FR_type"/>
</dbReference>
<keyword evidence="7" id="KW-0408">Iron</keyword>
<evidence type="ECO:0000259" key="9">
    <source>
        <dbReference type="PROSITE" id="PS51085"/>
    </source>
</evidence>
<evidence type="ECO:0000313" key="11">
    <source>
        <dbReference type="EMBL" id="MBP0457592.1"/>
    </source>
</evidence>
<dbReference type="GO" id="GO:0016491">
    <property type="term" value="F:oxidoreductase activity"/>
    <property type="evidence" value="ECO:0007669"/>
    <property type="project" value="UniProtKB-KW"/>
</dbReference>
<keyword evidence="3" id="KW-0001">2Fe-2S</keyword>
<dbReference type="Gene3D" id="3.40.50.80">
    <property type="entry name" value="Nucleotide-binding domain of ferredoxin-NADP reductase (FNR) module"/>
    <property type="match status" value="1"/>
</dbReference>
<dbReference type="InterPro" id="IPR012675">
    <property type="entry name" value="Beta-grasp_dom_sf"/>
</dbReference>
<dbReference type="Pfam" id="PF00111">
    <property type="entry name" value="Fer2"/>
    <property type="match status" value="1"/>
</dbReference>
<dbReference type="InterPro" id="IPR036010">
    <property type="entry name" value="2Fe-2S_ferredoxin-like_sf"/>
</dbReference>
<dbReference type="AlphaFoldDB" id="A0A940MAW8"/>
<dbReference type="GO" id="GO:0050660">
    <property type="term" value="F:flavin adenine dinucleotide binding"/>
    <property type="evidence" value="ECO:0007669"/>
    <property type="project" value="TreeGrafter"/>
</dbReference>
<dbReference type="SUPFAM" id="SSF52343">
    <property type="entry name" value="Ferredoxin reductase-like, C-terminal NADP-linked domain"/>
    <property type="match status" value="1"/>
</dbReference>
<proteinExistence type="predicted"/>
<accession>A0A940MAW8</accession>
<dbReference type="InterPro" id="IPR017938">
    <property type="entry name" value="Riboflavin_synthase-like_b-brl"/>
</dbReference>
<keyword evidence="8" id="KW-0411">Iron-sulfur</keyword>
<evidence type="ECO:0000256" key="4">
    <source>
        <dbReference type="ARBA" id="ARBA00022723"/>
    </source>
</evidence>
<dbReference type="GO" id="GO:0046872">
    <property type="term" value="F:metal ion binding"/>
    <property type="evidence" value="ECO:0007669"/>
    <property type="project" value="UniProtKB-KW"/>
</dbReference>
<sequence>MFHPLRVSEVERLTDDAVALTFEVPPELRESFLHTPGQHIALRRTGEDGEEVRRTYSICAPAGAEPLLRVGVRLVEGGAFSPYAFKGLAVGDTVDVMEPAGRFVLEPRPGRFAAVVGGSGITPVLSIASTLLAREPQARFCLVRSDRTVASTMFLDDVADLKDRYPDRFQLVTVVSREEQQAGLPTGRLDRERLTGLLPSLLPVADVDGWFLCGPLGLVAGADRALRGLGVDRSRIHQEIFHVDAVGEAIPAPPPPAAGSTLTATLAGRSGSWPVQAGEPLLETVLRARADAPYACRGGVCGTCRAFLVSGEVTMDRNFALEPEETEAGYVLACQSHAATPEVELDFDR</sequence>
<dbReference type="Proteomes" id="UP000670475">
    <property type="component" value="Unassembled WGS sequence"/>
</dbReference>
<dbReference type="EMBL" id="JAGIQL010000024">
    <property type="protein sequence ID" value="MBP0457592.1"/>
    <property type="molecule type" value="Genomic_DNA"/>
</dbReference>
<dbReference type="PROSITE" id="PS51384">
    <property type="entry name" value="FAD_FR"/>
    <property type="match status" value="1"/>
</dbReference>
<feature type="domain" description="FAD-binding FR-type" evidence="10">
    <location>
        <begin position="1"/>
        <end position="106"/>
    </location>
</feature>
<name>A0A940MAW8_9ACTN</name>
<evidence type="ECO:0000256" key="7">
    <source>
        <dbReference type="ARBA" id="ARBA00023004"/>
    </source>
</evidence>
<dbReference type="Pfam" id="PF00970">
    <property type="entry name" value="FAD_binding_6"/>
    <property type="match status" value="1"/>
</dbReference>